<dbReference type="EMBL" id="BMAT01001435">
    <property type="protein sequence ID" value="GFR85381.1"/>
    <property type="molecule type" value="Genomic_DNA"/>
</dbReference>
<name>A0AAV4GK14_9GAST</name>
<evidence type="ECO:0000313" key="2">
    <source>
        <dbReference type="Proteomes" id="UP000762676"/>
    </source>
</evidence>
<evidence type="ECO:0000313" key="1">
    <source>
        <dbReference type="EMBL" id="GFR85381.1"/>
    </source>
</evidence>
<organism evidence="1 2">
    <name type="scientific">Elysia marginata</name>
    <dbReference type="NCBI Taxonomy" id="1093978"/>
    <lineage>
        <taxon>Eukaryota</taxon>
        <taxon>Metazoa</taxon>
        <taxon>Spiralia</taxon>
        <taxon>Lophotrochozoa</taxon>
        <taxon>Mollusca</taxon>
        <taxon>Gastropoda</taxon>
        <taxon>Heterobranchia</taxon>
        <taxon>Euthyneura</taxon>
        <taxon>Panpulmonata</taxon>
        <taxon>Sacoglossa</taxon>
        <taxon>Placobranchoidea</taxon>
        <taxon>Plakobranchidae</taxon>
        <taxon>Elysia</taxon>
    </lineage>
</organism>
<proteinExistence type="predicted"/>
<reference evidence="1 2" key="1">
    <citation type="journal article" date="2021" name="Elife">
        <title>Chloroplast acquisition without the gene transfer in kleptoplastic sea slugs, Plakobranchus ocellatus.</title>
        <authorList>
            <person name="Maeda T."/>
            <person name="Takahashi S."/>
            <person name="Yoshida T."/>
            <person name="Shimamura S."/>
            <person name="Takaki Y."/>
            <person name="Nagai Y."/>
            <person name="Toyoda A."/>
            <person name="Suzuki Y."/>
            <person name="Arimoto A."/>
            <person name="Ishii H."/>
            <person name="Satoh N."/>
            <person name="Nishiyama T."/>
            <person name="Hasebe M."/>
            <person name="Maruyama T."/>
            <person name="Minagawa J."/>
            <person name="Obokata J."/>
            <person name="Shigenobu S."/>
        </authorList>
    </citation>
    <scope>NUCLEOTIDE SEQUENCE [LARGE SCALE GENOMIC DNA]</scope>
</reference>
<sequence>MRKRLYNDRQSLKWCRLITTNRSPNLAELQFADASSELEPPSQDEKLDSVGHTALEFSRVVDFDDSARCYAATVAEESSGAFGKCIQTPCTNQEKK</sequence>
<accession>A0AAV4GK14</accession>
<comment type="caution">
    <text evidence="1">The sequence shown here is derived from an EMBL/GenBank/DDBJ whole genome shotgun (WGS) entry which is preliminary data.</text>
</comment>
<keyword evidence="2" id="KW-1185">Reference proteome</keyword>
<gene>
    <name evidence="1" type="ORF">ElyMa_000694600</name>
</gene>
<dbReference type="AlphaFoldDB" id="A0AAV4GK14"/>
<dbReference type="Proteomes" id="UP000762676">
    <property type="component" value="Unassembled WGS sequence"/>
</dbReference>
<protein>
    <submittedName>
        <fullName evidence="1">Uncharacterized protein</fullName>
    </submittedName>
</protein>